<reference evidence="2 3" key="1">
    <citation type="submission" date="2015-09" db="EMBL/GenBank/DDBJ databases">
        <authorList>
            <person name="Jackson K.R."/>
            <person name="Lunt B.L."/>
            <person name="Fisher J.N.B."/>
            <person name="Gardner A.V."/>
            <person name="Bailey M.E."/>
            <person name="Deus L.M."/>
            <person name="Earl A.S."/>
            <person name="Gibby P.D."/>
            <person name="Hartmann K.A."/>
            <person name="Liu J.E."/>
            <person name="Manci A.M."/>
            <person name="Nielsen D.A."/>
            <person name="Solomon M.B."/>
            <person name="Breakwell D.P."/>
            <person name="Burnett S.H."/>
            <person name="Grose J.H."/>
        </authorList>
    </citation>
    <scope>NUCLEOTIDE SEQUENCE [LARGE SCALE GENOMIC DNA]</scope>
    <source>
        <strain evidence="2 3">S613</strain>
    </source>
</reference>
<accession>A0A0P8YSP2</accession>
<evidence type="ECO:0000256" key="1">
    <source>
        <dbReference type="SAM" id="MobiDB-lite"/>
    </source>
</evidence>
<proteinExistence type="predicted"/>
<comment type="caution">
    <text evidence="2">The sequence shown here is derived from an EMBL/GenBank/DDBJ whole genome shotgun (WGS) entry which is preliminary data.</text>
</comment>
<dbReference type="PATRIC" id="fig|294.162.peg.5052"/>
<feature type="region of interest" description="Disordered" evidence="1">
    <location>
        <begin position="88"/>
        <end position="115"/>
    </location>
</feature>
<evidence type="ECO:0000313" key="3">
    <source>
        <dbReference type="Proteomes" id="UP000050349"/>
    </source>
</evidence>
<dbReference type="Proteomes" id="UP000050349">
    <property type="component" value="Unassembled WGS sequence"/>
</dbReference>
<sequence>MAFASGRRGFFEGVHIHCCGHGHLGFRLYGGLLGKAPSNQGLLPLTFGASPRLGIPSLRSCSVGPPRSAIHGRTRLTRHPCRVAHCAEPPLGLSRGQEDQKPKQKPKRGGRPAGLIAIERRSPVGASLLAKNARTTRAFRQHALSLKSIASSLLQKSRAKAGRRTPTLLTIPQAER</sequence>
<organism evidence="2 3">
    <name type="scientific">Pseudomonas fluorescens</name>
    <dbReference type="NCBI Taxonomy" id="294"/>
    <lineage>
        <taxon>Bacteria</taxon>
        <taxon>Pseudomonadati</taxon>
        <taxon>Pseudomonadota</taxon>
        <taxon>Gammaproteobacteria</taxon>
        <taxon>Pseudomonadales</taxon>
        <taxon>Pseudomonadaceae</taxon>
        <taxon>Pseudomonas</taxon>
    </lineage>
</organism>
<dbReference type="EMBL" id="LJXB01000090">
    <property type="protein sequence ID" value="KPU54781.1"/>
    <property type="molecule type" value="Genomic_DNA"/>
</dbReference>
<name>A0A0P8YSP2_PSEFL</name>
<feature type="region of interest" description="Disordered" evidence="1">
    <location>
        <begin position="153"/>
        <end position="176"/>
    </location>
</feature>
<protein>
    <submittedName>
        <fullName evidence="2">Uncharacterized protein</fullName>
    </submittedName>
</protein>
<gene>
    <name evidence="2" type="ORF">AN403_1186</name>
</gene>
<dbReference type="AlphaFoldDB" id="A0A0P8YSP2"/>
<evidence type="ECO:0000313" key="2">
    <source>
        <dbReference type="EMBL" id="KPU54781.1"/>
    </source>
</evidence>